<organism evidence="2 3">
    <name type="scientific">Castilleja foliolosa</name>
    <dbReference type="NCBI Taxonomy" id="1961234"/>
    <lineage>
        <taxon>Eukaryota</taxon>
        <taxon>Viridiplantae</taxon>
        <taxon>Streptophyta</taxon>
        <taxon>Embryophyta</taxon>
        <taxon>Tracheophyta</taxon>
        <taxon>Spermatophyta</taxon>
        <taxon>Magnoliopsida</taxon>
        <taxon>eudicotyledons</taxon>
        <taxon>Gunneridae</taxon>
        <taxon>Pentapetalae</taxon>
        <taxon>asterids</taxon>
        <taxon>lamiids</taxon>
        <taxon>Lamiales</taxon>
        <taxon>Orobanchaceae</taxon>
        <taxon>Pedicularideae</taxon>
        <taxon>Castillejinae</taxon>
        <taxon>Castilleja</taxon>
    </lineage>
</organism>
<evidence type="ECO:0000313" key="3">
    <source>
        <dbReference type="Proteomes" id="UP001632038"/>
    </source>
</evidence>
<protein>
    <submittedName>
        <fullName evidence="2">Uncharacterized protein</fullName>
    </submittedName>
</protein>
<accession>A0ABD3E9X2</accession>
<gene>
    <name evidence="2" type="ORF">CASFOL_007374</name>
</gene>
<evidence type="ECO:0000313" key="2">
    <source>
        <dbReference type="EMBL" id="KAL3650971.1"/>
    </source>
</evidence>
<keyword evidence="3" id="KW-1185">Reference proteome</keyword>
<feature type="region of interest" description="Disordered" evidence="1">
    <location>
        <begin position="58"/>
        <end position="78"/>
    </location>
</feature>
<comment type="caution">
    <text evidence="2">The sequence shown here is derived from an EMBL/GenBank/DDBJ whole genome shotgun (WGS) entry which is preliminary data.</text>
</comment>
<proteinExistence type="predicted"/>
<name>A0ABD3E9X2_9LAMI</name>
<dbReference type="EMBL" id="JAVIJP010000007">
    <property type="protein sequence ID" value="KAL3650971.1"/>
    <property type="molecule type" value="Genomic_DNA"/>
</dbReference>
<evidence type="ECO:0000256" key="1">
    <source>
        <dbReference type="SAM" id="MobiDB-lite"/>
    </source>
</evidence>
<sequence length="78" mass="8569">MMNESLSCYIEKSKSFDNSSDLISNSAIEDSKDLGKKENPSGFSGYYAVKTKSFSNLTDLPLGDSKDLGKKEHPVNKT</sequence>
<feature type="compositionally biased region" description="Basic and acidic residues" evidence="1">
    <location>
        <begin position="64"/>
        <end position="78"/>
    </location>
</feature>
<dbReference type="Proteomes" id="UP001632038">
    <property type="component" value="Unassembled WGS sequence"/>
</dbReference>
<dbReference type="AlphaFoldDB" id="A0ABD3E9X2"/>
<reference evidence="3" key="1">
    <citation type="journal article" date="2024" name="IScience">
        <title>Strigolactones Initiate the Formation of Haustorium-like Structures in Castilleja.</title>
        <authorList>
            <person name="Buerger M."/>
            <person name="Peterson D."/>
            <person name="Chory J."/>
        </authorList>
    </citation>
    <scope>NUCLEOTIDE SEQUENCE [LARGE SCALE GENOMIC DNA]</scope>
</reference>